<evidence type="ECO:0000256" key="1">
    <source>
        <dbReference type="ARBA" id="ARBA00004613"/>
    </source>
</evidence>
<evidence type="ECO:0000313" key="6">
    <source>
        <dbReference type="EMBL" id="GAA2148935.1"/>
    </source>
</evidence>
<protein>
    <recommendedName>
        <fullName evidence="8">Avidin family protein</fullName>
    </recommendedName>
</protein>
<dbReference type="EMBL" id="BAAANT010000025">
    <property type="protein sequence ID" value="GAA2148935.1"/>
    <property type="molecule type" value="Genomic_DNA"/>
</dbReference>
<dbReference type="Pfam" id="PF01382">
    <property type="entry name" value="Avidin"/>
    <property type="match status" value="1"/>
</dbReference>
<dbReference type="SUPFAM" id="SSF50876">
    <property type="entry name" value="Avidin/streptavidin"/>
    <property type="match status" value="1"/>
</dbReference>
<keyword evidence="3" id="KW-0964">Secreted</keyword>
<keyword evidence="5" id="KW-0092">Biotin</keyword>
<name>A0ABN2ZWD1_9ACTN</name>
<comment type="similarity">
    <text evidence="2">Belongs to the avidin/streptavidin family.</text>
</comment>
<dbReference type="PROSITE" id="PS51326">
    <property type="entry name" value="AVIDIN_2"/>
    <property type="match status" value="1"/>
</dbReference>
<dbReference type="InterPro" id="IPR036896">
    <property type="entry name" value="Avidin-like_sf"/>
</dbReference>
<proteinExistence type="inferred from homology"/>
<dbReference type="RefSeq" id="WP_344467246.1">
    <property type="nucleotide sequence ID" value="NZ_BAAANT010000025.1"/>
</dbReference>
<keyword evidence="4" id="KW-0732">Signal</keyword>
<sequence length="131" mass="13786">MSIAGDWYNEFGSHMRLTVDSAGAVGGAYTSAAGHATGAHALAGRYHPPGAPGRGAALGWTVAWDNQQTDEGSVTSWSGQYFEQEERIYAGWLLTRAASAADAWESTVVGQDVFTREQPAAGPGEERRAGV</sequence>
<gene>
    <name evidence="6" type="ORF">GCM10009760_41580</name>
</gene>
<accession>A0ABN2ZWD1</accession>
<evidence type="ECO:0000256" key="3">
    <source>
        <dbReference type="ARBA" id="ARBA00022525"/>
    </source>
</evidence>
<dbReference type="Proteomes" id="UP001422759">
    <property type="component" value="Unassembled WGS sequence"/>
</dbReference>
<comment type="caution">
    <text evidence="6">The sequence shown here is derived from an EMBL/GenBank/DDBJ whole genome shotgun (WGS) entry which is preliminary data.</text>
</comment>
<comment type="subcellular location">
    <subcellularLocation>
        <location evidence="1">Secreted</location>
    </subcellularLocation>
</comment>
<evidence type="ECO:0000256" key="4">
    <source>
        <dbReference type="ARBA" id="ARBA00022729"/>
    </source>
</evidence>
<dbReference type="PRINTS" id="PR00709">
    <property type="entry name" value="AVIDIN"/>
</dbReference>
<evidence type="ECO:0000256" key="5">
    <source>
        <dbReference type="ARBA" id="ARBA00023267"/>
    </source>
</evidence>
<dbReference type="PANTHER" id="PTHR34399">
    <property type="entry name" value="AVIDIN-RELATED"/>
    <property type="match status" value="1"/>
</dbReference>
<dbReference type="Gene3D" id="2.40.128.30">
    <property type="entry name" value="Avidin-like"/>
    <property type="match status" value="1"/>
</dbReference>
<evidence type="ECO:0000313" key="7">
    <source>
        <dbReference type="Proteomes" id="UP001422759"/>
    </source>
</evidence>
<dbReference type="InterPro" id="IPR005468">
    <property type="entry name" value="Avidin/str"/>
</dbReference>
<evidence type="ECO:0008006" key="8">
    <source>
        <dbReference type="Google" id="ProtNLM"/>
    </source>
</evidence>
<dbReference type="InterPro" id="IPR005469">
    <property type="entry name" value="Avidin"/>
</dbReference>
<dbReference type="InterPro" id="IPR051764">
    <property type="entry name" value="Avidin/Streptavidin-rel"/>
</dbReference>
<reference evidence="6 7" key="1">
    <citation type="journal article" date="2019" name="Int. J. Syst. Evol. Microbiol.">
        <title>The Global Catalogue of Microorganisms (GCM) 10K type strain sequencing project: providing services to taxonomists for standard genome sequencing and annotation.</title>
        <authorList>
            <consortium name="The Broad Institute Genomics Platform"/>
            <consortium name="The Broad Institute Genome Sequencing Center for Infectious Disease"/>
            <person name="Wu L."/>
            <person name="Ma J."/>
        </authorList>
    </citation>
    <scope>NUCLEOTIDE SEQUENCE [LARGE SCALE GENOMIC DNA]</scope>
    <source>
        <strain evidence="6 7">JCM 14560</strain>
    </source>
</reference>
<evidence type="ECO:0000256" key="2">
    <source>
        <dbReference type="ARBA" id="ARBA00006297"/>
    </source>
</evidence>
<keyword evidence="7" id="KW-1185">Reference proteome</keyword>
<organism evidence="6 7">
    <name type="scientific">Kitasatospora kazusensis</name>
    <dbReference type="NCBI Taxonomy" id="407974"/>
    <lineage>
        <taxon>Bacteria</taxon>
        <taxon>Bacillati</taxon>
        <taxon>Actinomycetota</taxon>
        <taxon>Actinomycetes</taxon>
        <taxon>Kitasatosporales</taxon>
        <taxon>Streptomycetaceae</taxon>
        <taxon>Kitasatospora</taxon>
    </lineage>
</organism>